<protein>
    <submittedName>
        <fullName evidence="1">Uncharacterized protein</fullName>
    </submittedName>
</protein>
<evidence type="ECO:0000313" key="1">
    <source>
        <dbReference type="EMBL" id="JAD17155.1"/>
    </source>
</evidence>
<sequence>MYPMEPHSMFAVDAPTSAALATPPTLMTSREMPKSETSAVMSSLMRTLLGLRSQWMTLTGEWWCR</sequence>
<reference evidence="1" key="2">
    <citation type="journal article" date="2015" name="Data Brief">
        <title>Shoot transcriptome of the giant reed, Arundo donax.</title>
        <authorList>
            <person name="Barrero R.A."/>
            <person name="Guerrero F.D."/>
            <person name="Moolhuijzen P."/>
            <person name="Goolsby J.A."/>
            <person name="Tidwell J."/>
            <person name="Bellgard S.E."/>
            <person name="Bellgard M.I."/>
        </authorList>
    </citation>
    <scope>NUCLEOTIDE SEQUENCE</scope>
    <source>
        <tissue evidence="1">Shoot tissue taken approximately 20 cm above the soil surface</tissue>
    </source>
</reference>
<accession>A0A0A8XWZ0</accession>
<name>A0A0A8XWZ0_ARUDO</name>
<proteinExistence type="predicted"/>
<dbReference type="EMBL" id="GBRH01280740">
    <property type="protein sequence ID" value="JAD17155.1"/>
    <property type="molecule type" value="Transcribed_RNA"/>
</dbReference>
<reference evidence="1" key="1">
    <citation type="submission" date="2014-09" db="EMBL/GenBank/DDBJ databases">
        <authorList>
            <person name="Magalhaes I.L.F."/>
            <person name="Oliveira U."/>
            <person name="Santos F.R."/>
            <person name="Vidigal T.H.D.A."/>
            <person name="Brescovit A.D."/>
            <person name="Santos A.J."/>
        </authorList>
    </citation>
    <scope>NUCLEOTIDE SEQUENCE</scope>
    <source>
        <tissue evidence="1">Shoot tissue taken approximately 20 cm above the soil surface</tissue>
    </source>
</reference>
<dbReference type="AlphaFoldDB" id="A0A0A8XWZ0"/>
<organism evidence="1">
    <name type="scientific">Arundo donax</name>
    <name type="common">Giant reed</name>
    <name type="synonym">Donax arundinaceus</name>
    <dbReference type="NCBI Taxonomy" id="35708"/>
    <lineage>
        <taxon>Eukaryota</taxon>
        <taxon>Viridiplantae</taxon>
        <taxon>Streptophyta</taxon>
        <taxon>Embryophyta</taxon>
        <taxon>Tracheophyta</taxon>
        <taxon>Spermatophyta</taxon>
        <taxon>Magnoliopsida</taxon>
        <taxon>Liliopsida</taxon>
        <taxon>Poales</taxon>
        <taxon>Poaceae</taxon>
        <taxon>PACMAD clade</taxon>
        <taxon>Arundinoideae</taxon>
        <taxon>Arundineae</taxon>
        <taxon>Arundo</taxon>
    </lineage>
</organism>